<feature type="signal peptide" evidence="3">
    <location>
        <begin position="1"/>
        <end position="22"/>
    </location>
</feature>
<gene>
    <name evidence="4" type="ORF">SOCE26_001420</name>
</gene>
<evidence type="ECO:0000256" key="2">
    <source>
        <dbReference type="SAM" id="Phobius"/>
    </source>
</evidence>
<keyword evidence="2" id="KW-0472">Membrane</keyword>
<dbReference type="AlphaFoldDB" id="A0A2L0EHI6"/>
<sequence>MMRWLGTGVVTLLLASPAAALAQTASAPGPSSAAAPQVAGEDEVSLKNGGMLRGTVVAVEPGKEVILLVPGTGEQRRIPWAEVDQVQRGKYAPSAAPAPAAPPPAAAPAPPPAAPPDLPAAPKRGAPRVHIATDDPAVSLHQVTMTIGVVGAGGSAYGVVSRPICQAPCDRVVDGTAGQQFFFAGEGITPSSPFRLSDKAGDVSIAVDAGSAGKRFGGIMLSSVGAAGVVGGGMLLLLDGLGPKGSQESSFLPTLGGVALGAGAVMLVPGIILWATSGTDYSFQDAVARTRTLRF</sequence>
<dbReference type="EMBL" id="CP012673">
    <property type="protein sequence ID" value="AUX38764.1"/>
    <property type="molecule type" value="Genomic_DNA"/>
</dbReference>
<evidence type="ECO:0000256" key="1">
    <source>
        <dbReference type="SAM" id="MobiDB-lite"/>
    </source>
</evidence>
<dbReference type="OrthoDB" id="5523160at2"/>
<dbReference type="Proteomes" id="UP000238348">
    <property type="component" value="Chromosome"/>
</dbReference>
<feature type="transmembrane region" description="Helical" evidence="2">
    <location>
        <begin position="250"/>
        <end position="275"/>
    </location>
</feature>
<name>A0A2L0EHI6_SORCE</name>
<keyword evidence="2" id="KW-1133">Transmembrane helix</keyword>
<accession>A0A2L0EHI6</accession>
<feature type="region of interest" description="Disordered" evidence="1">
    <location>
        <begin position="90"/>
        <end position="125"/>
    </location>
</feature>
<organism evidence="4 5">
    <name type="scientific">Sorangium cellulosum</name>
    <name type="common">Polyangium cellulosum</name>
    <dbReference type="NCBI Taxonomy" id="56"/>
    <lineage>
        <taxon>Bacteria</taxon>
        <taxon>Pseudomonadati</taxon>
        <taxon>Myxococcota</taxon>
        <taxon>Polyangia</taxon>
        <taxon>Polyangiales</taxon>
        <taxon>Polyangiaceae</taxon>
        <taxon>Sorangium</taxon>
    </lineage>
</organism>
<feature type="chain" id="PRO_5014616823" evidence="3">
    <location>
        <begin position="23"/>
        <end position="295"/>
    </location>
</feature>
<evidence type="ECO:0000313" key="4">
    <source>
        <dbReference type="EMBL" id="AUX38764.1"/>
    </source>
</evidence>
<feature type="compositionally biased region" description="Pro residues" evidence="1">
    <location>
        <begin position="99"/>
        <end position="119"/>
    </location>
</feature>
<evidence type="ECO:0000313" key="5">
    <source>
        <dbReference type="Proteomes" id="UP000238348"/>
    </source>
</evidence>
<protein>
    <submittedName>
        <fullName evidence="4">Uncharacterized protein</fullName>
    </submittedName>
</protein>
<keyword evidence="3" id="KW-0732">Signal</keyword>
<dbReference type="RefSeq" id="WP_159396516.1">
    <property type="nucleotide sequence ID" value="NZ_CP012673.1"/>
</dbReference>
<evidence type="ECO:0000256" key="3">
    <source>
        <dbReference type="SAM" id="SignalP"/>
    </source>
</evidence>
<keyword evidence="2" id="KW-0812">Transmembrane</keyword>
<proteinExistence type="predicted"/>
<reference evidence="4 5" key="1">
    <citation type="submission" date="2015-09" db="EMBL/GenBank/DDBJ databases">
        <title>Sorangium comparison.</title>
        <authorList>
            <person name="Zaburannyi N."/>
            <person name="Bunk B."/>
            <person name="Overmann J."/>
            <person name="Mueller R."/>
        </authorList>
    </citation>
    <scope>NUCLEOTIDE SEQUENCE [LARGE SCALE GENOMIC DNA]</scope>
    <source>
        <strain evidence="4 5">So ce26</strain>
    </source>
</reference>
<feature type="transmembrane region" description="Helical" evidence="2">
    <location>
        <begin position="216"/>
        <end position="238"/>
    </location>
</feature>